<organism evidence="2 3">
    <name type="scientific">Portunus trituberculatus</name>
    <name type="common">Swimming crab</name>
    <name type="synonym">Neptunus trituberculatus</name>
    <dbReference type="NCBI Taxonomy" id="210409"/>
    <lineage>
        <taxon>Eukaryota</taxon>
        <taxon>Metazoa</taxon>
        <taxon>Ecdysozoa</taxon>
        <taxon>Arthropoda</taxon>
        <taxon>Crustacea</taxon>
        <taxon>Multicrustacea</taxon>
        <taxon>Malacostraca</taxon>
        <taxon>Eumalacostraca</taxon>
        <taxon>Eucarida</taxon>
        <taxon>Decapoda</taxon>
        <taxon>Pleocyemata</taxon>
        <taxon>Brachyura</taxon>
        <taxon>Eubrachyura</taxon>
        <taxon>Portunoidea</taxon>
        <taxon>Portunidae</taxon>
        <taxon>Portuninae</taxon>
        <taxon>Portunus</taxon>
    </lineage>
</organism>
<evidence type="ECO:0000313" key="3">
    <source>
        <dbReference type="Proteomes" id="UP000324222"/>
    </source>
</evidence>
<evidence type="ECO:0000256" key="1">
    <source>
        <dbReference type="SAM" id="MobiDB-lite"/>
    </source>
</evidence>
<reference evidence="2 3" key="1">
    <citation type="submission" date="2019-05" db="EMBL/GenBank/DDBJ databases">
        <title>Another draft genome of Portunus trituberculatus and its Hox gene families provides insights of decapod evolution.</title>
        <authorList>
            <person name="Jeong J.-H."/>
            <person name="Song I."/>
            <person name="Kim S."/>
            <person name="Choi T."/>
            <person name="Kim D."/>
            <person name="Ryu S."/>
            <person name="Kim W."/>
        </authorList>
    </citation>
    <scope>NUCLEOTIDE SEQUENCE [LARGE SCALE GENOMIC DNA]</scope>
    <source>
        <tissue evidence="2">Muscle</tissue>
    </source>
</reference>
<keyword evidence="3" id="KW-1185">Reference proteome</keyword>
<dbReference type="Proteomes" id="UP000324222">
    <property type="component" value="Unassembled WGS sequence"/>
</dbReference>
<comment type="caution">
    <text evidence="2">The sequence shown here is derived from an EMBL/GenBank/DDBJ whole genome shotgun (WGS) entry which is preliminary data.</text>
</comment>
<dbReference type="EMBL" id="VSRR010003917">
    <property type="protein sequence ID" value="MPC37893.1"/>
    <property type="molecule type" value="Genomic_DNA"/>
</dbReference>
<proteinExistence type="predicted"/>
<accession>A0A5B7EYF4</accession>
<evidence type="ECO:0000313" key="2">
    <source>
        <dbReference type="EMBL" id="MPC37893.1"/>
    </source>
</evidence>
<name>A0A5B7EYF4_PORTR</name>
<protein>
    <submittedName>
        <fullName evidence="2">Uncharacterized protein</fullName>
    </submittedName>
</protein>
<gene>
    <name evidence="2" type="ORF">E2C01_031387</name>
</gene>
<sequence>MLVTRQVKHRATARHHRPSHVTTITASLLRPLWLSEGGAAVCEHEDGSTWREGGREVGECVVVVASGLQCAPHLSAHYLATERGYSQSRPLPRLRKSLAYRDWGGRDRGEGLQGGGRRRGGVMGVAARDNTNGNLTPRKVLLSFTP</sequence>
<dbReference type="AlphaFoldDB" id="A0A5B7EYF4"/>
<feature type="region of interest" description="Disordered" evidence="1">
    <location>
        <begin position="105"/>
        <end position="131"/>
    </location>
</feature>